<reference evidence="3" key="1">
    <citation type="submission" date="2023-03" db="EMBL/GenBank/DDBJ databases">
        <title>Massive genome expansion in bonnet fungi (Mycena s.s.) driven by repeated elements and novel gene families across ecological guilds.</title>
        <authorList>
            <consortium name="Lawrence Berkeley National Laboratory"/>
            <person name="Harder C.B."/>
            <person name="Miyauchi S."/>
            <person name="Viragh M."/>
            <person name="Kuo A."/>
            <person name="Thoen E."/>
            <person name="Andreopoulos B."/>
            <person name="Lu D."/>
            <person name="Skrede I."/>
            <person name="Drula E."/>
            <person name="Henrissat B."/>
            <person name="Morin E."/>
            <person name="Kohler A."/>
            <person name="Barry K."/>
            <person name="LaButti K."/>
            <person name="Morin E."/>
            <person name="Salamov A."/>
            <person name="Lipzen A."/>
            <person name="Mereny Z."/>
            <person name="Hegedus B."/>
            <person name="Baldrian P."/>
            <person name="Stursova M."/>
            <person name="Weitz H."/>
            <person name="Taylor A."/>
            <person name="Grigoriev I.V."/>
            <person name="Nagy L.G."/>
            <person name="Martin F."/>
            <person name="Kauserud H."/>
        </authorList>
    </citation>
    <scope>NUCLEOTIDE SEQUENCE</scope>
    <source>
        <strain evidence="3">CBHHK188m</strain>
    </source>
</reference>
<evidence type="ECO:0000313" key="3">
    <source>
        <dbReference type="EMBL" id="KAJ7751003.1"/>
    </source>
</evidence>
<gene>
    <name evidence="3" type="ORF">DFH07DRAFT_827319</name>
</gene>
<keyword evidence="1" id="KW-0812">Transmembrane</keyword>
<evidence type="ECO:0000256" key="1">
    <source>
        <dbReference type="SAM" id="Phobius"/>
    </source>
</evidence>
<evidence type="ECO:0000259" key="2">
    <source>
        <dbReference type="Pfam" id="PF20151"/>
    </source>
</evidence>
<feature type="domain" description="DUF6533" evidence="2">
    <location>
        <begin position="11"/>
        <end position="67"/>
    </location>
</feature>
<feature type="transmembrane region" description="Helical" evidence="1">
    <location>
        <begin position="101"/>
        <end position="120"/>
    </location>
</feature>
<dbReference type="Proteomes" id="UP001215280">
    <property type="component" value="Unassembled WGS sequence"/>
</dbReference>
<proteinExistence type="predicted"/>
<feature type="transmembrane region" description="Helical" evidence="1">
    <location>
        <begin position="180"/>
        <end position="199"/>
    </location>
</feature>
<sequence length="325" mass="36332">MATPDVKDDIYVGIAGFTILIWDHLDTFTTEVEYIWKGNKGISERKFIMWRPALMYLNSCNRYLTPLGFIVNLFAYLSPVWRGEVSHAQSRCRDFIRFEGAMTLIGIHIVALMMLVRINALYSTKRIVVGIVFFLFLVMFSMYAWLLTKGEPVKHNPQSGVHACTMIFPPNLSAIASSTAWLPLLYDSVVFVLTLLKAVPIVGKENGTYMMRRLLEDGLIYYAAIFSVTLVLTIMIVSAPPGLKNIAAQLELMSVTMMSRITLNLKKFAHKRLQCSILRDPGPIIFHSGSMWPTVAAGTIVYPSPAVGPEATRSPTATVYRSPPA</sequence>
<dbReference type="AlphaFoldDB" id="A0AAD7IW75"/>
<dbReference type="EMBL" id="JARJLG010000080">
    <property type="protein sequence ID" value="KAJ7751003.1"/>
    <property type="molecule type" value="Genomic_DNA"/>
</dbReference>
<keyword evidence="4" id="KW-1185">Reference proteome</keyword>
<feature type="transmembrane region" description="Helical" evidence="1">
    <location>
        <begin position="127"/>
        <end position="146"/>
    </location>
</feature>
<accession>A0AAD7IW75</accession>
<feature type="transmembrane region" description="Helical" evidence="1">
    <location>
        <begin position="63"/>
        <end position="81"/>
    </location>
</feature>
<name>A0AAD7IW75_9AGAR</name>
<dbReference type="Pfam" id="PF20151">
    <property type="entry name" value="DUF6533"/>
    <property type="match status" value="1"/>
</dbReference>
<keyword evidence="1" id="KW-1133">Transmembrane helix</keyword>
<keyword evidence="1" id="KW-0472">Membrane</keyword>
<dbReference type="InterPro" id="IPR045340">
    <property type="entry name" value="DUF6533"/>
</dbReference>
<protein>
    <recommendedName>
        <fullName evidence="2">DUF6533 domain-containing protein</fullName>
    </recommendedName>
</protein>
<organism evidence="3 4">
    <name type="scientific">Mycena maculata</name>
    <dbReference type="NCBI Taxonomy" id="230809"/>
    <lineage>
        <taxon>Eukaryota</taxon>
        <taxon>Fungi</taxon>
        <taxon>Dikarya</taxon>
        <taxon>Basidiomycota</taxon>
        <taxon>Agaricomycotina</taxon>
        <taxon>Agaricomycetes</taxon>
        <taxon>Agaricomycetidae</taxon>
        <taxon>Agaricales</taxon>
        <taxon>Marasmiineae</taxon>
        <taxon>Mycenaceae</taxon>
        <taxon>Mycena</taxon>
    </lineage>
</organism>
<evidence type="ECO:0000313" key="4">
    <source>
        <dbReference type="Proteomes" id="UP001215280"/>
    </source>
</evidence>
<comment type="caution">
    <text evidence="3">The sequence shown here is derived from an EMBL/GenBank/DDBJ whole genome shotgun (WGS) entry which is preliminary data.</text>
</comment>
<feature type="transmembrane region" description="Helical" evidence="1">
    <location>
        <begin position="219"/>
        <end position="240"/>
    </location>
</feature>